<feature type="domain" description="HTH cro/C1-type" evidence="2">
    <location>
        <begin position="4"/>
        <end position="51"/>
    </location>
</feature>
<dbReference type="InterPro" id="IPR010982">
    <property type="entry name" value="Lambda_DNA-bd_dom_sf"/>
</dbReference>
<dbReference type="InterPro" id="IPR001387">
    <property type="entry name" value="Cro/C1-type_HTH"/>
</dbReference>
<reference evidence="3" key="1">
    <citation type="journal article" date="2023" name="J Glob Antimicrob Resist">
        <title>Emergence of NDM-1 and KPC-3 carbapenemases in Kluyvera cryocrescens: Investigating genetic heterogeneity and acquisition routes of blaNDM-1 in Enterobacterales species in Portugal.</title>
        <authorList>
            <person name="Loiodice M."/>
            <person name="Ribeiro M."/>
            <person name="Peixe L."/>
            <person name="Novais A."/>
        </authorList>
    </citation>
    <scope>NUCLEOTIDE SEQUENCE</scope>
    <source>
        <strain evidence="3">K629</strain>
    </source>
</reference>
<proteinExistence type="predicted"/>
<dbReference type="AlphaFoldDB" id="A0AAW9CBR9"/>
<dbReference type="Gene3D" id="1.10.260.40">
    <property type="entry name" value="lambda repressor-like DNA-binding domains"/>
    <property type="match status" value="1"/>
</dbReference>
<dbReference type="PANTHER" id="PTHR46558">
    <property type="entry name" value="TRACRIPTIONAL REGULATORY PROTEIN-RELATED-RELATED"/>
    <property type="match status" value="1"/>
</dbReference>
<dbReference type="EMBL" id="JAUEQX010000018">
    <property type="protein sequence ID" value="MDW3779019.1"/>
    <property type="molecule type" value="Genomic_DNA"/>
</dbReference>
<dbReference type="GO" id="GO:0003677">
    <property type="term" value="F:DNA binding"/>
    <property type="evidence" value="ECO:0007669"/>
    <property type="project" value="UniProtKB-KW"/>
</dbReference>
<evidence type="ECO:0000313" key="3">
    <source>
        <dbReference type="EMBL" id="MDW3779019.1"/>
    </source>
</evidence>
<dbReference type="Proteomes" id="UP001276300">
    <property type="component" value="Unassembled WGS sequence"/>
</dbReference>
<sequence>MSNLKKLRVAKGLTQIELANQIGQSQGSICHYESGRRVPDIETCHLIAAALSHNGKKVLIEEIFPSPAAQC</sequence>
<name>A0AAW9CBR9_KLUCR</name>
<comment type="caution">
    <text evidence="3">The sequence shown here is derived from an EMBL/GenBank/DDBJ whole genome shotgun (WGS) entry which is preliminary data.</text>
</comment>
<gene>
    <name evidence="3" type="ORF">QWU01_19635</name>
</gene>
<dbReference type="CDD" id="cd00093">
    <property type="entry name" value="HTH_XRE"/>
    <property type="match status" value="1"/>
</dbReference>
<dbReference type="Pfam" id="PF01381">
    <property type="entry name" value="HTH_3"/>
    <property type="match status" value="1"/>
</dbReference>
<keyword evidence="1" id="KW-0238">DNA-binding</keyword>
<dbReference type="SUPFAM" id="SSF47413">
    <property type="entry name" value="lambda repressor-like DNA-binding domains"/>
    <property type="match status" value="1"/>
</dbReference>
<dbReference type="RefSeq" id="WP_318242988.1">
    <property type="nucleotide sequence ID" value="NZ_JAUEQX010000018.1"/>
</dbReference>
<accession>A0AAW9CBR9</accession>
<protein>
    <submittedName>
        <fullName evidence="3">Helix-turn-helix transcriptional regulator</fullName>
    </submittedName>
</protein>
<dbReference type="SMART" id="SM00530">
    <property type="entry name" value="HTH_XRE"/>
    <property type="match status" value="1"/>
</dbReference>
<organism evidence="3 4">
    <name type="scientific">Kluyvera cryocrescens</name>
    <name type="common">Kluyvera citrophila</name>
    <dbReference type="NCBI Taxonomy" id="580"/>
    <lineage>
        <taxon>Bacteria</taxon>
        <taxon>Pseudomonadati</taxon>
        <taxon>Pseudomonadota</taxon>
        <taxon>Gammaproteobacteria</taxon>
        <taxon>Enterobacterales</taxon>
        <taxon>Enterobacteriaceae</taxon>
        <taxon>Kluyvera</taxon>
    </lineage>
</organism>
<dbReference type="PANTHER" id="PTHR46558:SF4">
    <property type="entry name" value="DNA-BIDING PHAGE PROTEIN"/>
    <property type="match status" value="1"/>
</dbReference>
<evidence type="ECO:0000259" key="2">
    <source>
        <dbReference type="PROSITE" id="PS50943"/>
    </source>
</evidence>
<evidence type="ECO:0000256" key="1">
    <source>
        <dbReference type="ARBA" id="ARBA00023125"/>
    </source>
</evidence>
<dbReference type="PROSITE" id="PS50943">
    <property type="entry name" value="HTH_CROC1"/>
    <property type="match status" value="1"/>
</dbReference>
<evidence type="ECO:0000313" key="4">
    <source>
        <dbReference type="Proteomes" id="UP001276300"/>
    </source>
</evidence>